<name>A0A2S8FJ35_9BACT</name>
<keyword evidence="1" id="KW-0812">Transmembrane</keyword>
<sequence>METSPFQSPTTTEACLESISPCDERLLRIASNQRWLFLLLGLRLLSAMLAMALYESPSLREAIFGESYGFAVANLFRGLLYFLMIASIIACYALSRQFLPRPPSILIALTQFFPPYSFLPQFLLIAIAFRALKQHGLKPGWFGLSESSIHSQLAARESSETLFL</sequence>
<dbReference type="Proteomes" id="UP000238322">
    <property type="component" value="Unassembled WGS sequence"/>
</dbReference>
<dbReference type="RefSeq" id="WP_105331188.1">
    <property type="nucleotide sequence ID" value="NZ_PUHY01000012.1"/>
</dbReference>
<evidence type="ECO:0000313" key="3">
    <source>
        <dbReference type="Proteomes" id="UP000238322"/>
    </source>
</evidence>
<keyword evidence="1" id="KW-1133">Transmembrane helix</keyword>
<proteinExistence type="predicted"/>
<dbReference type="AlphaFoldDB" id="A0A2S8FJ35"/>
<organism evidence="2 3">
    <name type="scientific">Blastopirellula marina</name>
    <dbReference type="NCBI Taxonomy" id="124"/>
    <lineage>
        <taxon>Bacteria</taxon>
        <taxon>Pseudomonadati</taxon>
        <taxon>Planctomycetota</taxon>
        <taxon>Planctomycetia</taxon>
        <taxon>Pirellulales</taxon>
        <taxon>Pirellulaceae</taxon>
        <taxon>Blastopirellula</taxon>
    </lineage>
</organism>
<protein>
    <submittedName>
        <fullName evidence="2">Uncharacterized protein</fullName>
    </submittedName>
</protein>
<dbReference type="OrthoDB" id="10006545at2"/>
<dbReference type="EMBL" id="PUHY01000012">
    <property type="protein sequence ID" value="PQO32176.1"/>
    <property type="molecule type" value="Genomic_DNA"/>
</dbReference>
<reference evidence="2 3" key="1">
    <citation type="submission" date="2018-02" db="EMBL/GenBank/DDBJ databases">
        <title>Comparative genomes isolates from brazilian mangrove.</title>
        <authorList>
            <person name="Araujo J.E."/>
            <person name="Taketani R.G."/>
            <person name="Silva M.C.P."/>
            <person name="Loureco M.V."/>
            <person name="Andreote F.D."/>
        </authorList>
    </citation>
    <scope>NUCLEOTIDE SEQUENCE [LARGE SCALE GENOMIC DNA]</scope>
    <source>
        <strain evidence="2 3">Hex-1 MGV</strain>
    </source>
</reference>
<keyword evidence="1" id="KW-0472">Membrane</keyword>
<accession>A0A2S8FJ35</accession>
<gene>
    <name evidence="2" type="ORF">C5Y83_18245</name>
</gene>
<comment type="caution">
    <text evidence="2">The sequence shown here is derived from an EMBL/GenBank/DDBJ whole genome shotgun (WGS) entry which is preliminary data.</text>
</comment>
<feature type="transmembrane region" description="Helical" evidence="1">
    <location>
        <begin position="35"/>
        <end position="54"/>
    </location>
</feature>
<evidence type="ECO:0000256" key="1">
    <source>
        <dbReference type="SAM" id="Phobius"/>
    </source>
</evidence>
<evidence type="ECO:0000313" key="2">
    <source>
        <dbReference type="EMBL" id="PQO32176.1"/>
    </source>
</evidence>
<feature type="transmembrane region" description="Helical" evidence="1">
    <location>
        <begin position="74"/>
        <end position="94"/>
    </location>
</feature>